<feature type="signal peptide" evidence="4">
    <location>
        <begin position="1"/>
        <end position="22"/>
    </location>
</feature>
<dbReference type="SMART" id="SM00214">
    <property type="entry name" value="VWC"/>
    <property type="match status" value="3"/>
</dbReference>
<dbReference type="GO" id="GO:0005178">
    <property type="term" value="F:integrin binding"/>
    <property type="evidence" value="ECO:0007669"/>
    <property type="project" value="TreeGrafter"/>
</dbReference>
<dbReference type="SUPFAM" id="SSF49265">
    <property type="entry name" value="Fibronectin type III"/>
    <property type="match status" value="2"/>
</dbReference>
<evidence type="ECO:0000256" key="4">
    <source>
        <dbReference type="SAM" id="SignalP"/>
    </source>
</evidence>
<sequence>MKSQKILWYLLNFSIIIHKTIGDNSTLISAKGRALRTDGNLTSAETALDDVSMEEDGDTACEDGKVIEKGCEEICTCHNGRLDCKPRCIGPLLRTTMSPPDPDCTYKSTEDKCCSLLVCSNSVNSGPMAGRSCVYNNVTYMNGEKFNEGCSNSCNCSDGEIVCGPRCPQTNMTANTDQCLSVADRKDPCCTILYCDVNASDDIADDRMEVKLLSAVPANSTSLTINLDGKDLLDELEFQISTNQIDWQKAKIKGETVSGLEPGGTYYFRVLINGTPSNIISGTLPKISDDPTICLFKGQKYKIGDEFHDECKAYCQCMTTGVECASIECPSDFGLDVLDPQCISWQAPPDFLPIPPRCCPESLICKSNGSCVYQGERFENWAEIPDKLSGCKEKCFCASGNVTCRARCSPVPPHPPMTLECLPNVAFLDHLPDDNCCLHWVCPPSNGTLTSHMPGFPKYPIPDNNKQNGITIQTLEAIDDRNVRIVFSVPSVLVGLHGRVELRYTSDNKNNDPSTWEQQVFAPPNDLIATRELEFELGNLKPATYYRIRVSVVMRDIDNSPASDILIVKTLPSVSTTSIPEMIPVDADLHAVNINSTWATVQWRKFTENEMQFIDGVQLRYKEINGKVYQATPLIHRAVTSYTIEDLKPKSQYEIGIFFIPFPGQTTELHSQATVNINTPEENDPFKFDLNLEVSDVKSTSVKTSWSGVPYPVDKYIHIIRIIYQDEGGRGDLSLFKVAKRDSPAQSIINGLKPDTRYRLWLEAYLTNGKIRKSNVRDFTTKLEEVSVGESMEQESQIKSSTDETADYYGQFVAVSVIAGLISLAAIGLIIALARNQSHHKAPISSQTPRHKTQSTAAYDNPSYKVEINQETVGELK</sequence>
<dbReference type="PROSITE" id="PS50853">
    <property type="entry name" value="FN3"/>
    <property type="match status" value="3"/>
</dbReference>
<accession>A0AAW1CF29</accession>
<proteinExistence type="predicted"/>
<dbReference type="GO" id="GO:0005615">
    <property type="term" value="C:extracellular space"/>
    <property type="evidence" value="ECO:0007669"/>
    <property type="project" value="TreeGrafter"/>
</dbReference>
<keyword evidence="3" id="KW-0812">Transmembrane</keyword>
<feature type="domain" description="Fibronectin type-III" evidence="6">
    <location>
        <begin position="688"/>
        <end position="784"/>
    </location>
</feature>
<dbReference type="PANTHER" id="PTHR11348:SF34">
    <property type="entry name" value="EPIDERMAL CELL SURFACE RECEPTOR-RELATED"/>
    <property type="match status" value="1"/>
</dbReference>
<feature type="chain" id="PRO_5043486238" description="Epidermal cell surface receptor" evidence="4">
    <location>
        <begin position="23"/>
        <end position="877"/>
    </location>
</feature>
<feature type="domain" description="Fibronectin type-III" evidence="6">
    <location>
        <begin position="469"/>
        <end position="573"/>
    </location>
</feature>
<dbReference type="SMART" id="SM00060">
    <property type="entry name" value="FN3"/>
    <property type="match status" value="4"/>
</dbReference>
<evidence type="ECO:0000313" key="7">
    <source>
        <dbReference type="EMBL" id="KAK9497346.1"/>
    </source>
</evidence>
<dbReference type="GO" id="GO:0045597">
    <property type="term" value="P:positive regulation of cell differentiation"/>
    <property type="evidence" value="ECO:0007669"/>
    <property type="project" value="TreeGrafter"/>
</dbReference>
<dbReference type="PANTHER" id="PTHR11348">
    <property type="entry name" value="CONNECTIVE TISSUE GROWTH FACTOR-RELATED"/>
    <property type="match status" value="1"/>
</dbReference>
<name>A0AAW1CF29_9HEMI</name>
<dbReference type="InterPro" id="IPR001007">
    <property type="entry name" value="VWF_dom"/>
</dbReference>
<evidence type="ECO:0008006" key="9">
    <source>
        <dbReference type="Google" id="ProtNLM"/>
    </source>
</evidence>
<keyword evidence="1 4" id="KW-0732">Signal</keyword>
<dbReference type="Proteomes" id="UP001461498">
    <property type="component" value="Unassembled WGS sequence"/>
</dbReference>
<keyword evidence="3" id="KW-1133">Transmembrane helix</keyword>
<gene>
    <name evidence="7" type="ORF">O3M35_004679</name>
</gene>
<evidence type="ECO:0000259" key="5">
    <source>
        <dbReference type="PROSITE" id="PS50184"/>
    </source>
</evidence>
<dbReference type="InterPro" id="IPR013783">
    <property type="entry name" value="Ig-like_fold"/>
</dbReference>
<evidence type="ECO:0000256" key="2">
    <source>
        <dbReference type="SAM" id="MobiDB-lite"/>
    </source>
</evidence>
<dbReference type="Pfam" id="PF00041">
    <property type="entry name" value="fn3"/>
    <property type="match status" value="2"/>
</dbReference>
<dbReference type="InterPro" id="IPR050941">
    <property type="entry name" value="CCN"/>
</dbReference>
<evidence type="ECO:0000256" key="1">
    <source>
        <dbReference type="ARBA" id="ARBA00022729"/>
    </source>
</evidence>
<evidence type="ECO:0000259" key="6">
    <source>
        <dbReference type="PROSITE" id="PS50853"/>
    </source>
</evidence>
<feature type="region of interest" description="Disordered" evidence="2">
    <location>
        <begin position="841"/>
        <end position="864"/>
    </location>
</feature>
<dbReference type="CDD" id="cd00063">
    <property type="entry name" value="FN3"/>
    <property type="match status" value="3"/>
</dbReference>
<protein>
    <recommendedName>
        <fullName evidence="9">Epidermal cell surface receptor</fullName>
    </recommendedName>
</protein>
<dbReference type="GO" id="GO:0007155">
    <property type="term" value="P:cell adhesion"/>
    <property type="evidence" value="ECO:0007669"/>
    <property type="project" value="TreeGrafter"/>
</dbReference>
<feature type="domain" description="Fibronectin type-III" evidence="6">
    <location>
        <begin position="585"/>
        <end position="682"/>
    </location>
</feature>
<evidence type="ECO:0000256" key="3">
    <source>
        <dbReference type="SAM" id="Phobius"/>
    </source>
</evidence>
<feature type="compositionally biased region" description="Polar residues" evidence="2">
    <location>
        <begin position="844"/>
        <end position="858"/>
    </location>
</feature>
<dbReference type="EMBL" id="JAPXFL010000015">
    <property type="protein sequence ID" value="KAK9497346.1"/>
    <property type="molecule type" value="Genomic_DNA"/>
</dbReference>
<dbReference type="Gene3D" id="2.60.40.10">
    <property type="entry name" value="Immunoglobulins"/>
    <property type="match status" value="3"/>
</dbReference>
<feature type="domain" description="VWFC" evidence="5">
    <location>
        <begin position="131"/>
        <end position="196"/>
    </location>
</feature>
<keyword evidence="3" id="KW-0472">Membrane</keyword>
<feature type="transmembrane region" description="Helical" evidence="3">
    <location>
        <begin position="808"/>
        <end position="834"/>
    </location>
</feature>
<dbReference type="InterPro" id="IPR036116">
    <property type="entry name" value="FN3_sf"/>
</dbReference>
<organism evidence="7 8">
    <name type="scientific">Rhynocoris fuscipes</name>
    <dbReference type="NCBI Taxonomy" id="488301"/>
    <lineage>
        <taxon>Eukaryota</taxon>
        <taxon>Metazoa</taxon>
        <taxon>Ecdysozoa</taxon>
        <taxon>Arthropoda</taxon>
        <taxon>Hexapoda</taxon>
        <taxon>Insecta</taxon>
        <taxon>Pterygota</taxon>
        <taxon>Neoptera</taxon>
        <taxon>Paraneoptera</taxon>
        <taxon>Hemiptera</taxon>
        <taxon>Heteroptera</taxon>
        <taxon>Panheteroptera</taxon>
        <taxon>Cimicomorpha</taxon>
        <taxon>Reduviidae</taxon>
        <taxon>Harpactorinae</taxon>
        <taxon>Harpactorini</taxon>
        <taxon>Rhynocoris</taxon>
    </lineage>
</organism>
<evidence type="ECO:0000313" key="8">
    <source>
        <dbReference type="Proteomes" id="UP001461498"/>
    </source>
</evidence>
<dbReference type="PROSITE" id="PS50184">
    <property type="entry name" value="VWFC_2"/>
    <property type="match status" value="2"/>
</dbReference>
<reference evidence="7 8" key="1">
    <citation type="submission" date="2022-12" db="EMBL/GenBank/DDBJ databases">
        <title>Chromosome-level genome assembly of true bugs.</title>
        <authorList>
            <person name="Ma L."/>
            <person name="Li H."/>
        </authorList>
    </citation>
    <scope>NUCLEOTIDE SEQUENCE [LARGE SCALE GENOMIC DNA]</scope>
    <source>
        <strain evidence="7">Lab_2022b</strain>
    </source>
</reference>
<keyword evidence="8" id="KW-1185">Reference proteome</keyword>
<dbReference type="InterPro" id="IPR003961">
    <property type="entry name" value="FN3_dom"/>
</dbReference>
<comment type="caution">
    <text evidence="7">The sequence shown here is derived from an EMBL/GenBank/DDBJ whole genome shotgun (WGS) entry which is preliminary data.</text>
</comment>
<dbReference type="AlphaFoldDB" id="A0AAW1CF29"/>
<feature type="domain" description="VWFC" evidence="5">
    <location>
        <begin position="292"/>
        <end position="366"/>
    </location>
</feature>